<feature type="domain" description="Lipase maturation factor 1/2 C-terminal" evidence="10">
    <location>
        <begin position="574"/>
        <end position="736"/>
    </location>
</feature>
<evidence type="ECO:0000256" key="6">
    <source>
        <dbReference type="ARBA" id="ARBA00023136"/>
    </source>
</evidence>
<reference evidence="11 12" key="1">
    <citation type="submission" date="2024-10" db="EMBL/GenBank/DDBJ databases">
        <title>Updated reference genomes for cyclostephanoid diatoms.</title>
        <authorList>
            <person name="Roberts W.R."/>
            <person name="Alverson A.J."/>
        </authorList>
    </citation>
    <scope>NUCLEOTIDE SEQUENCE [LARGE SCALE GENOMIC DNA]</scope>
    <source>
        <strain evidence="11 12">AJA228-03</strain>
    </source>
</reference>
<feature type="domain" description="Lipase maturation factor 1/2 N-terminal" evidence="9">
    <location>
        <begin position="445"/>
        <end position="497"/>
    </location>
</feature>
<dbReference type="GO" id="GO:0005789">
    <property type="term" value="C:endoplasmic reticulum membrane"/>
    <property type="evidence" value="ECO:0007669"/>
    <property type="project" value="UniProtKB-SubCell"/>
</dbReference>
<keyword evidence="4" id="KW-0256">Endoplasmic reticulum</keyword>
<keyword evidence="6 8" id="KW-0472">Membrane</keyword>
<evidence type="ECO:0000259" key="10">
    <source>
        <dbReference type="Pfam" id="PF25179"/>
    </source>
</evidence>
<evidence type="ECO:0008006" key="13">
    <source>
        <dbReference type="Google" id="ProtNLM"/>
    </source>
</evidence>
<keyword evidence="3 8" id="KW-0812">Transmembrane</keyword>
<feature type="transmembrane region" description="Helical" evidence="8">
    <location>
        <begin position="310"/>
        <end position="338"/>
    </location>
</feature>
<accession>A0ABD3RXC0</accession>
<feature type="transmembrane region" description="Helical" evidence="8">
    <location>
        <begin position="20"/>
        <end position="38"/>
    </location>
</feature>
<feature type="region of interest" description="Disordered" evidence="7">
    <location>
        <begin position="74"/>
        <end position="110"/>
    </location>
</feature>
<dbReference type="PANTHER" id="PTHR14463">
    <property type="entry name" value="LIPASE MATURATION FACTOR"/>
    <property type="match status" value="1"/>
</dbReference>
<protein>
    <recommendedName>
        <fullName evidence="13">Lipase maturation factor</fullName>
    </recommendedName>
</protein>
<dbReference type="EMBL" id="JALLPB020000127">
    <property type="protein sequence ID" value="KAL3816884.1"/>
    <property type="molecule type" value="Genomic_DNA"/>
</dbReference>
<evidence type="ECO:0000256" key="2">
    <source>
        <dbReference type="ARBA" id="ARBA00005512"/>
    </source>
</evidence>
<dbReference type="InterPro" id="IPR057433">
    <property type="entry name" value="LMF1/2_C"/>
</dbReference>
<feature type="domain" description="Lipase maturation factor 1/2 N-terminal" evidence="9">
    <location>
        <begin position="350"/>
        <end position="442"/>
    </location>
</feature>
<comment type="similarity">
    <text evidence="2">Belongs to the lipase maturation factor family.</text>
</comment>
<name>A0ABD3RXC0_9STRA</name>
<evidence type="ECO:0000256" key="8">
    <source>
        <dbReference type="SAM" id="Phobius"/>
    </source>
</evidence>
<feature type="compositionally biased region" description="Basic and acidic residues" evidence="7">
    <location>
        <begin position="85"/>
        <end position="105"/>
    </location>
</feature>
<feature type="transmembrane region" description="Helical" evidence="8">
    <location>
        <begin position="187"/>
        <end position="207"/>
    </location>
</feature>
<sequence length="753" mass="84405">MVRQSHSPSPTRRYDRLHSVAIAILVASTAPPAATLAVSMGGRHRLRGSDSAPLALFSSTYPIVVTGRRSTPRVSKGCARSSRSSRCDDRGNDESMVRNGVDRRPSWPGPTRCRRRDVALAGMSGTTTTMTTATGPRRFAPVAGIVATVVPTLLFASGSAHVAAAIAGGGAPPLVVPSSSSSSSYHLARIIFLRLLAVVYVSAFSVARFQNRGLIGDNGIAPARHALDRAEERGEAKSTRRREWLDGAEGERRRHSGFLSRCWFEFLECAPISSFRDKFLHRTDAIDRPVISLLWLAGDRSNLNPWLDGISCVGLVMSLVVLVRGCANFPILFVLWLLQRSLMSSGGTFYGYGWEPQLAELTFHALFLVPTIGLDPFPGPGGGVFGSTRTTYYPVPMLVIYAIRFYLFKIMLGAGLIKLRSSDAKWKPGNMSAMDYFYETQASLFEVWSNHFVELVAPFLLLLPFRSLRLTGGMIQIIFLNWLTIVPAMLCLDDAFLVNNLRPLVQRLAIGTPGAQLYIRALVSGDISLVQTPIPRAIVSMAFFLMMTKLNISVVRNLLSRKQIMNGSFDKFRLCNTYGAFGTVAEQRVELIIESANDIKGPWREYHFKVKPGDVRRRPRWISPYHYRLDWQMWIAAQSGSIERSPWLISFLLKLLRQEKDVIDLIERDPWKPASRKLHANVEGDKQVDESPKYIRIEKYIYKFCDNEALRNGQIDDVDDSKPQYWVRQRVGRYFPRQGIVTAEMLEDLLNKH</sequence>
<proteinExistence type="inferred from homology"/>
<comment type="subcellular location">
    <subcellularLocation>
        <location evidence="1">Endoplasmic reticulum membrane</location>
        <topology evidence="1">Multi-pass membrane protein</topology>
    </subcellularLocation>
</comment>
<feature type="transmembrane region" description="Helical" evidence="8">
    <location>
        <begin position="398"/>
        <end position="417"/>
    </location>
</feature>
<evidence type="ECO:0000313" key="11">
    <source>
        <dbReference type="EMBL" id="KAL3816884.1"/>
    </source>
</evidence>
<feature type="transmembrane region" description="Helical" evidence="8">
    <location>
        <begin position="477"/>
        <end position="498"/>
    </location>
</feature>
<keyword evidence="12" id="KW-1185">Reference proteome</keyword>
<evidence type="ECO:0000313" key="12">
    <source>
        <dbReference type="Proteomes" id="UP001530377"/>
    </source>
</evidence>
<feature type="transmembrane region" description="Helical" evidence="8">
    <location>
        <begin position="537"/>
        <end position="559"/>
    </location>
</feature>
<dbReference type="Proteomes" id="UP001530377">
    <property type="component" value="Unassembled WGS sequence"/>
</dbReference>
<dbReference type="InterPro" id="IPR057434">
    <property type="entry name" value="LMF1/2_N"/>
</dbReference>
<feature type="transmembrane region" description="Helical" evidence="8">
    <location>
        <begin position="139"/>
        <end position="167"/>
    </location>
</feature>
<evidence type="ECO:0000256" key="7">
    <source>
        <dbReference type="SAM" id="MobiDB-lite"/>
    </source>
</evidence>
<dbReference type="Pfam" id="PF25179">
    <property type="entry name" value="LMF1_C"/>
    <property type="match status" value="1"/>
</dbReference>
<dbReference type="PANTHER" id="PTHR14463:SF10">
    <property type="entry name" value="LIPASE MATURATION FACTOR 1"/>
    <property type="match status" value="1"/>
</dbReference>
<evidence type="ECO:0000256" key="3">
    <source>
        <dbReference type="ARBA" id="ARBA00022692"/>
    </source>
</evidence>
<evidence type="ECO:0000256" key="5">
    <source>
        <dbReference type="ARBA" id="ARBA00022989"/>
    </source>
</evidence>
<dbReference type="Pfam" id="PF06762">
    <property type="entry name" value="LMF1"/>
    <property type="match status" value="2"/>
</dbReference>
<gene>
    <name evidence="11" type="ORF">ACHAXA_006960</name>
</gene>
<dbReference type="AlphaFoldDB" id="A0ABD3RXC0"/>
<keyword evidence="5 8" id="KW-1133">Transmembrane helix</keyword>
<comment type="caution">
    <text evidence="11">The sequence shown here is derived from an EMBL/GenBank/DDBJ whole genome shotgun (WGS) entry which is preliminary data.</text>
</comment>
<organism evidence="11 12">
    <name type="scientific">Cyclostephanos tholiformis</name>
    <dbReference type="NCBI Taxonomy" id="382380"/>
    <lineage>
        <taxon>Eukaryota</taxon>
        <taxon>Sar</taxon>
        <taxon>Stramenopiles</taxon>
        <taxon>Ochrophyta</taxon>
        <taxon>Bacillariophyta</taxon>
        <taxon>Coscinodiscophyceae</taxon>
        <taxon>Thalassiosirophycidae</taxon>
        <taxon>Stephanodiscales</taxon>
        <taxon>Stephanodiscaceae</taxon>
        <taxon>Cyclostephanos</taxon>
    </lineage>
</organism>
<evidence type="ECO:0000259" key="9">
    <source>
        <dbReference type="Pfam" id="PF06762"/>
    </source>
</evidence>
<evidence type="ECO:0000256" key="1">
    <source>
        <dbReference type="ARBA" id="ARBA00004477"/>
    </source>
</evidence>
<evidence type="ECO:0000256" key="4">
    <source>
        <dbReference type="ARBA" id="ARBA00022824"/>
    </source>
</evidence>
<dbReference type="InterPro" id="IPR009613">
    <property type="entry name" value="LMF"/>
</dbReference>